<proteinExistence type="predicted"/>
<keyword evidence="6 11" id="KW-0812">Transmembrane</keyword>
<dbReference type="InterPro" id="IPR036890">
    <property type="entry name" value="HATPase_C_sf"/>
</dbReference>
<dbReference type="GO" id="GO:0005886">
    <property type="term" value="C:plasma membrane"/>
    <property type="evidence" value="ECO:0007669"/>
    <property type="project" value="TreeGrafter"/>
</dbReference>
<evidence type="ECO:0000256" key="7">
    <source>
        <dbReference type="ARBA" id="ARBA00022777"/>
    </source>
</evidence>
<keyword evidence="8 11" id="KW-1133">Transmembrane helix</keyword>
<dbReference type="CDD" id="cd00082">
    <property type="entry name" value="HisKA"/>
    <property type="match status" value="1"/>
</dbReference>
<protein>
    <recommendedName>
        <fullName evidence="3">histidine kinase</fullName>
        <ecNumber evidence="3">2.7.13.3</ecNumber>
    </recommendedName>
</protein>
<keyword evidence="4" id="KW-0597">Phosphoprotein</keyword>
<dbReference type="PANTHER" id="PTHR45436:SF15">
    <property type="entry name" value="SENSOR HISTIDINE KINASE CUSS"/>
    <property type="match status" value="1"/>
</dbReference>
<evidence type="ECO:0000256" key="10">
    <source>
        <dbReference type="ARBA" id="ARBA00023136"/>
    </source>
</evidence>
<dbReference type="InterPro" id="IPR003661">
    <property type="entry name" value="HisK_dim/P_dom"/>
</dbReference>
<dbReference type="Pfam" id="PF02518">
    <property type="entry name" value="HATPase_c"/>
    <property type="match status" value="1"/>
</dbReference>
<evidence type="ECO:0000256" key="2">
    <source>
        <dbReference type="ARBA" id="ARBA00004141"/>
    </source>
</evidence>
<dbReference type="GeneID" id="61052918"/>
<keyword evidence="7 13" id="KW-0418">Kinase</keyword>
<evidence type="ECO:0000313" key="13">
    <source>
        <dbReference type="EMBL" id="PWJ90904.1"/>
    </source>
</evidence>
<comment type="subcellular location">
    <subcellularLocation>
        <location evidence="2">Membrane</location>
        <topology evidence="2">Multi-pass membrane protein</topology>
    </subcellularLocation>
</comment>
<evidence type="ECO:0000256" key="11">
    <source>
        <dbReference type="SAM" id="Phobius"/>
    </source>
</evidence>
<sequence>MTIKRPRSLKWSLVLRIALLQCAMLTLIIVGILGAMLATGLIPHDYEDGTMDVLADAVARDAGGKLVLNETPDMAKLRSGVPDLWFIIRDKQGQRLQEGTVPTVFQPFVGLLDTISDARIDPTLGQAAPPGGKIRWTDTAAGNVQIFSGTKGGLSLMRLLGQAPQFFLQGILPLAGLMALATLFATPWVVRGALSGLGHAAAEAGRIDVDQRGVQLPLKDVPLEVTPLVKAVNAALSRLDKGYERHKRFLTDAAHELRTPVAILNTRLAALPATPERARLLQDAARLSTLTDQLLDLQRLDRQAAAFEKVDLVAIARSVIVDLAPMAFSAGYEMSFEPERETVFASGDRTAIERAVTNLVQNAIEHGGRSGEITVSIAAPAVIEVRDEGGGVPLSERERVFEPFYRLRPQDHGAGLGLNLVQEIMQLHGGRIEILDGKPNGACFRMNFRAFDIDANRN</sequence>
<comment type="caution">
    <text evidence="13">The sequence shown here is derived from an EMBL/GenBank/DDBJ whole genome shotgun (WGS) entry which is preliminary data.</text>
</comment>
<dbReference type="CDD" id="cd00075">
    <property type="entry name" value="HATPase"/>
    <property type="match status" value="1"/>
</dbReference>
<dbReference type="InterPro" id="IPR004358">
    <property type="entry name" value="Sig_transdc_His_kin-like_C"/>
</dbReference>
<dbReference type="InterPro" id="IPR036097">
    <property type="entry name" value="HisK_dim/P_sf"/>
</dbReference>
<reference evidence="13 14" key="1">
    <citation type="submission" date="2018-05" db="EMBL/GenBank/DDBJ databases">
        <title>Genomic Encyclopedia of Type Strains, Phase IV (KMG-IV): sequencing the most valuable type-strain genomes for metagenomic binning, comparative biology and taxonomic classification.</title>
        <authorList>
            <person name="Goeker M."/>
        </authorList>
    </citation>
    <scope>NUCLEOTIDE SEQUENCE [LARGE SCALE GENOMIC DNA]</scope>
    <source>
        <strain evidence="13 14">DSM 2626</strain>
    </source>
</reference>
<dbReference type="InterPro" id="IPR005467">
    <property type="entry name" value="His_kinase_dom"/>
</dbReference>
<organism evidence="13 14">
    <name type="scientific">Rhizobium loti</name>
    <name type="common">Mesorhizobium loti</name>
    <dbReference type="NCBI Taxonomy" id="381"/>
    <lineage>
        <taxon>Bacteria</taxon>
        <taxon>Pseudomonadati</taxon>
        <taxon>Pseudomonadota</taxon>
        <taxon>Alphaproteobacteria</taxon>
        <taxon>Hyphomicrobiales</taxon>
        <taxon>Phyllobacteriaceae</taxon>
        <taxon>Mesorhizobium</taxon>
    </lineage>
</organism>
<dbReference type="EC" id="2.7.13.3" evidence="3"/>
<dbReference type="SMART" id="SM00388">
    <property type="entry name" value="HisKA"/>
    <property type="match status" value="1"/>
</dbReference>
<gene>
    <name evidence="13" type="ORF">C8D77_104246</name>
</gene>
<evidence type="ECO:0000256" key="3">
    <source>
        <dbReference type="ARBA" id="ARBA00012438"/>
    </source>
</evidence>
<evidence type="ECO:0000256" key="5">
    <source>
        <dbReference type="ARBA" id="ARBA00022679"/>
    </source>
</evidence>
<dbReference type="SUPFAM" id="SSF47384">
    <property type="entry name" value="Homodimeric domain of signal transducing histidine kinase"/>
    <property type="match status" value="1"/>
</dbReference>
<dbReference type="RefSeq" id="WP_109666111.1">
    <property type="nucleotide sequence ID" value="NZ_QGGH01000004.1"/>
</dbReference>
<dbReference type="SMART" id="SM00387">
    <property type="entry name" value="HATPase_c"/>
    <property type="match status" value="1"/>
</dbReference>
<dbReference type="PROSITE" id="PS50109">
    <property type="entry name" value="HIS_KIN"/>
    <property type="match status" value="1"/>
</dbReference>
<name>A0A8E2WCC1_RHILI</name>
<keyword evidence="9" id="KW-0902">Two-component regulatory system</keyword>
<dbReference type="PANTHER" id="PTHR45436">
    <property type="entry name" value="SENSOR HISTIDINE KINASE YKOH"/>
    <property type="match status" value="1"/>
</dbReference>
<dbReference type="Proteomes" id="UP000245631">
    <property type="component" value="Unassembled WGS sequence"/>
</dbReference>
<evidence type="ECO:0000256" key="9">
    <source>
        <dbReference type="ARBA" id="ARBA00023012"/>
    </source>
</evidence>
<evidence type="ECO:0000256" key="6">
    <source>
        <dbReference type="ARBA" id="ARBA00022692"/>
    </source>
</evidence>
<evidence type="ECO:0000259" key="12">
    <source>
        <dbReference type="PROSITE" id="PS50109"/>
    </source>
</evidence>
<keyword evidence="10 11" id="KW-0472">Membrane</keyword>
<dbReference type="InterPro" id="IPR003594">
    <property type="entry name" value="HATPase_dom"/>
</dbReference>
<dbReference type="Gene3D" id="1.10.287.130">
    <property type="match status" value="1"/>
</dbReference>
<keyword evidence="5" id="KW-0808">Transferase</keyword>
<comment type="catalytic activity">
    <reaction evidence="1">
        <text>ATP + protein L-histidine = ADP + protein N-phospho-L-histidine.</text>
        <dbReference type="EC" id="2.7.13.3"/>
    </reaction>
</comment>
<evidence type="ECO:0000313" key="14">
    <source>
        <dbReference type="Proteomes" id="UP000245631"/>
    </source>
</evidence>
<dbReference type="SUPFAM" id="SSF55874">
    <property type="entry name" value="ATPase domain of HSP90 chaperone/DNA topoisomerase II/histidine kinase"/>
    <property type="match status" value="1"/>
</dbReference>
<dbReference type="AlphaFoldDB" id="A0A8E2WCC1"/>
<feature type="domain" description="Histidine kinase" evidence="12">
    <location>
        <begin position="252"/>
        <end position="452"/>
    </location>
</feature>
<dbReference type="EMBL" id="QGGH01000004">
    <property type="protein sequence ID" value="PWJ90904.1"/>
    <property type="molecule type" value="Genomic_DNA"/>
</dbReference>
<feature type="transmembrane region" description="Helical" evidence="11">
    <location>
        <begin position="12"/>
        <end position="42"/>
    </location>
</feature>
<evidence type="ECO:0000256" key="8">
    <source>
        <dbReference type="ARBA" id="ARBA00022989"/>
    </source>
</evidence>
<evidence type="ECO:0000256" key="4">
    <source>
        <dbReference type="ARBA" id="ARBA00022553"/>
    </source>
</evidence>
<dbReference type="PRINTS" id="PR00344">
    <property type="entry name" value="BCTRLSENSOR"/>
</dbReference>
<dbReference type="InterPro" id="IPR050428">
    <property type="entry name" value="TCS_sensor_his_kinase"/>
</dbReference>
<dbReference type="Gene3D" id="3.30.565.10">
    <property type="entry name" value="Histidine kinase-like ATPase, C-terminal domain"/>
    <property type="match status" value="1"/>
</dbReference>
<accession>A0A8E2WCC1</accession>
<dbReference type="Pfam" id="PF00512">
    <property type="entry name" value="HisKA"/>
    <property type="match status" value="1"/>
</dbReference>
<dbReference type="GO" id="GO:0000155">
    <property type="term" value="F:phosphorelay sensor kinase activity"/>
    <property type="evidence" value="ECO:0007669"/>
    <property type="project" value="InterPro"/>
</dbReference>
<evidence type="ECO:0000256" key="1">
    <source>
        <dbReference type="ARBA" id="ARBA00000085"/>
    </source>
</evidence>